<organism evidence="2 3">
    <name type="scientific">Multifurca ochricompacta</name>
    <dbReference type="NCBI Taxonomy" id="376703"/>
    <lineage>
        <taxon>Eukaryota</taxon>
        <taxon>Fungi</taxon>
        <taxon>Dikarya</taxon>
        <taxon>Basidiomycota</taxon>
        <taxon>Agaricomycotina</taxon>
        <taxon>Agaricomycetes</taxon>
        <taxon>Russulales</taxon>
        <taxon>Russulaceae</taxon>
        <taxon>Multifurca</taxon>
    </lineage>
</organism>
<evidence type="ECO:0000313" key="3">
    <source>
        <dbReference type="Proteomes" id="UP001203297"/>
    </source>
</evidence>
<comment type="caution">
    <text evidence="2">The sequence shown here is derived from an EMBL/GenBank/DDBJ whole genome shotgun (WGS) entry which is preliminary data.</text>
</comment>
<dbReference type="SUPFAM" id="SSF50956">
    <property type="entry name" value="Thermostable phytase (3-phytase)"/>
    <property type="match status" value="1"/>
</dbReference>
<evidence type="ECO:0000313" key="2">
    <source>
        <dbReference type="EMBL" id="KAI0295672.1"/>
    </source>
</evidence>
<keyword evidence="1" id="KW-0175">Coiled coil</keyword>
<gene>
    <name evidence="2" type="ORF">B0F90DRAFT_1820352</name>
</gene>
<dbReference type="InterPro" id="IPR027417">
    <property type="entry name" value="P-loop_NTPase"/>
</dbReference>
<dbReference type="Gene3D" id="3.40.50.300">
    <property type="entry name" value="P-loop containing nucleotide triphosphate hydrolases"/>
    <property type="match status" value="1"/>
</dbReference>
<accession>A0AAD4LZ19</accession>
<evidence type="ECO:0000256" key="1">
    <source>
        <dbReference type="SAM" id="Coils"/>
    </source>
</evidence>
<dbReference type="SUPFAM" id="SSF52540">
    <property type="entry name" value="P-loop containing nucleoside triphosphate hydrolases"/>
    <property type="match status" value="1"/>
</dbReference>
<protein>
    <submittedName>
        <fullName evidence="2">Uncharacterized protein</fullName>
    </submittedName>
</protein>
<dbReference type="EMBL" id="WTXG01000055">
    <property type="protein sequence ID" value="KAI0295672.1"/>
    <property type="molecule type" value="Genomic_DNA"/>
</dbReference>
<keyword evidence="3" id="KW-1185">Reference proteome</keyword>
<sequence>MKGVYLLVDLITEQSSRGPVDKIIIAQQSLQEFIDALSTDSNSSITNVDFKALDNLWLKPIGLYGSKEEIVRFLREINVVDDKMYVFYGRGAEIASPQMDYTTRDAEVILRPGLYAIRLFASSAGGQIYILYWPEDTTWNDEAPPSVQRNRVMFMRYLTKLCDQLICLLSVEHSQGIIWRDDVDKEYDDYDDGINLSSDSEYDDSDRLSHFQVSKIRDEEKITARAGFTMNSSLLVEQHPPPGVHVDPKVLLPSLLHGEKVQGFMTAEFKPARTVVEPFSLDHQTADQIRPHCGANGDDVLCLSNTIDDKSLKILMDLYFSARFSKELEAWEQNIEMITQRFLNNVAEKQAELNADIEQGSENVQAKLREAVVGEVLNAFPSLRREDFVPESAIAANEEVDIDREKGRIILSFCFSPEMVVRPTPDLRDLLQKSRVEVVWNEANEDASLVSDQDFLLRCNATGADDYLHDAAIDIEKTAHTCFTTLINSLVSEINQQILSTHKDECNEKVQRAFQSTIDKELESLRSNFVRQIEDLSRERSTSRATIHIDNFEMRSGSSSLLDVSVRCEFDSSTQLDSSLYSISGRREFLTEDEIEYQVHLLHLHTDQRHNLQQDPSFVPTPVVNERLSGSFHVPSGTLVKYAHLLEGDRILLGLINSQGNVLIYIESLARVDNVIQSQSFTRLFHKDKIGETGIIAFDESKRMLAFCASTRMQLHIFIEDEEFKSLHGMGTAINLAPFYTSGVFIIHACFVQGSGEILFVDLDAQARIFSLTMLQPKPASLQLPQVPRAIYSSPDGSCVLVVQEDDGVSSMRAYHWSTFGATDGIPITLDDFPVDLGAALLTSTVNRNTIHLIGFDLKSRCCRSLILDIKCAATEFTFQEQRSQVSSNQAAHNCLIDCYVDVWTRFPVLPAVKRRAVTSRSERQKKALIFYLRKDFTQANWRLTQWYRCVRKDFPLFYAPVPVHQFRLVGLPFPSWGMDGVLSAQLQASLLGAEVNRIVDTVSFGWYELIFRCYWASKPVKVISSLGEQSVGKSFALNHLVDTCFGPSTMGASDGVWMSVCPSDDALIVALDFEGVSSLRRSAQENALLVLFSTAISNLVLFRNNFSLGEDSNSLAVFQSLQSSSSILDPAFNPSLFQSTLVVIIKDVIASDKADITKEFSHKFQKIVKEEQYSNFVTRLHAGNSKIIPWPLIESREFYRLFRTVKKMLGQQPIVHHTAGEFLYTLRILMAKLTANDWGPISETMASHRANALLEILPNALETGFAEIIPELEPLKDFDTDQVIQAEDTSARFLLPGPGVSLLERELRLTILRESWDRINTRQHVDDSEWSSDLAQYLTHLSDLRIVHVDKWISEAASNFVGRSAVHVAYIAY</sequence>
<proteinExistence type="predicted"/>
<dbReference type="Proteomes" id="UP001203297">
    <property type="component" value="Unassembled WGS sequence"/>
</dbReference>
<reference evidence="2" key="1">
    <citation type="journal article" date="2022" name="New Phytol.">
        <title>Evolutionary transition to the ectomycorrhizal habit in the genomes of a hyperdiverse lineage of mushroom-forming fungi.</title>
        <authorList>
            <person name="Looney B."/>
            <person name="Miyauchi S."/>
            <person name="Morin E."/>
            <person name="Drula E."/>
            <person name="Courty P.E."/>
            <person name="Kohler A."/>
            <person name="Kuo A."/>
            <person name="LaButti K."/>
            <person name="Pangilinan J."/>
            <person name="Lipzen A."/>
            <person name="Riley R."/>
            <person name="Andreopoulos W."/>
            <person name="He G."/>
            <person name="Johnson J."/>
            <person name="Nolan M."/>
            <person name="Tritt A."/>
            <person name="Barry K.W."/>
            <person name="Grigoriev I.V."/>
            <person name="Nagy L.G."/>
            <person name="Hibbett D."/>
            <person name="Henrissat B."/>
            <person name="Matheny P.B."/>
            <person name="Labbe J."/>
            <person name="Martin F.M."/>
        </authorList>
    </citation>
    <scope>NUCLEOTIDE SEQUENCE</scope>
    <source>
        <strain evidence="2">BPL690</strain>
    </source>
</reference>
<feature type="coiled-coil region" evidence="1">
    <location>
        <begin position="321"/>
        <end position="363"/>
    </location>
</feature>
<name>A0AAD4LZ19_9AGAM</name>